<dbReference type="Pfam" id="PF00092">
    <property type="entry name" value="VWA"/>
    <property type="match status" value="1"/>
</dbReference>
<comment type="similarity">
    <text evidence="2">Belongs to the ITIH family.</text>
</comment>
<evidence type="ECO:0008006" key="13">
    <source>
        <dbReference type="Google" id="ProtNLM"/>
    </source>
</evidence>
<sequence length="949" mass="106404">MCTRAHRPRNMRHLQVLLLGLLLLHQGCCFEFVIDGEWEDEMSQMQDHRERHKRAILTSEEQEDFEAIRGDDITVRSYKVESRITSRFSHTIVRSSVVNSGSTPQSIAFNVQIPKRAFITNFTMNVNGITFVGSVKEKAVARNLYAQARARNKAAGIIRTNSQDMETFKTEVHVPSGSNIEFELHYQEMMHRKLNLYEHTLHLQPGRLVPQLQVDVYIFEPQGIATVKASNTFGAQFADLIKVTSTKDKAHIVFKPTVQQQKQCENCTESAVEGVITVLYDVNRDSNAGELQVSDGHFVYFFAPSNLSPLPKNIVFVIDVSGSMWGVKMKQTVQAMKAILDDLTIDDYFSIVDFNHNVRCWSEGLVPGSSIQIADAKRYIENIKPNGGTNINEALLRAVQMLVRASNHRVIDPRSVSMIILVSDGDPTVGEIKLSAIQKNVKRVMREEFSLFSLGIGFDVDYDFLERIAMENRGMAQRIYANHDAAEQLRAFYSQVSSPLLRKITVQFQADSVAEVTQNHFDKFFSGSELVVAGKVLPSESNTLTSLTTGSAARLDIILETDADTTELDAELAKQQHSFTGFARQMWAYLTIKQLISERSLATTAVKKRKITQRIMTLAVEHQFVTPFTALLVESGDATERLLADSPKDPKHGCCSGGGSSGPPPVEVLVYQPPPWVMSTPAPSMGEVLEGPKEEITLPERVNLVDNDPHFIIHLPRSNMDICFNIDSKPGHILNLLSDSGTGVTVNGQLIGSKKVNKRTYFGTIGIYYQPDGISVIVSTDEITMTDGRNNHSFTWGSTAEIRQDGIRISIVKNSNVIITINNSTQVMVLLHRVWKKHPVNVDFLGIYIPNENQYSPLVHGLIGQFSIEPEVILYDIHKGADPLKKEATMEVKGNKLLVTRGWQKDYRRDKKRGSNVYCWFIHNSGKGFIDGHYSQYIVPNLSSFLHMP</sequence>
<keyword evidence="12" id="KW-1185">Reference proteome</keyword>
<proteinExistence type="inferred from homology"/>
<reference evidence="11" key="1">
    <citation type="submission" date="2018-05" db="EMBL/GenBank/DDBJ databases">
        <authorList>
            <person name="Datahose"/>
        </authorList>
    </citation>
    <scope>NUCLEOTIDE SEQUENCE</scope>
</reference>
<keyword evidence="6" id="KW-0722">Serine protease inhibitor</keyword>
<evidence type="ECO:0000256" key="1">
    <source>
        <dbReference type="ARBA" id="ARBA00004613"/>
    </source>
</evidence>
<dbReference type="Pfam" id="PF06668">
    <property type="entry name" value="ITI_HC_C"/>
    <property type="match status" value="1"/>
</dbReference>
<dbReference type="SUPFAM" id="SSF53300">
    <property type="entry name" value="vWA-like"/>
    <property type="match status" value="1"/>
</dbReference>
<dbReference type="CDD" id="cd01461">
    <property type="entry name" value="vWA_interalpha_trypsin_inhibitor"/>
    <property type="match status" value="1"/>
</dbReference>
<evidence type="ECO:0000256" key="6">
    <source>
        <dbReference type="ARBA" id="ARBA00022900"/>
    </source>
</evidence>
<protein>
    <recommendedName>
        <fullName evidence="13">Inter-alpha-trypsin inhibitor heavy chain 2</fullName>
    </recommendedName>
</protein>
<dbReference type="SMART" id="SM00327">
    <property type="entry name" value="VWA"/>
    <property type="match status" value="1"/>
</dbReference>
<comment type="subcellular location">
    <subcellularLocation>
        <location evidence="1">Secreted</location>
    </subcellularLocation>
</comment>
<keyword evidence="3" id="KW-0964">Secreted</keyword>
<reference evidence="11" key="3">
    <citation type="submission" date="2025-09" db="UniProtKB">
        <authorList>
            <consortium name="Ensembl"/>
        </authorList>
    </citation>
    <scope>IDENTIFICATION</scope>
</reference>
<dbReference type="SMART" id="SM00609">
    <property type="entry name" value="VIT"/>
    <property type="match status" value="1"/>
</dbReference>
<gene>
    <name evidence="11" type="primary">ITIH2</name>
</gene>
<dbReference type="PANTHER" id="PTHR10338">
    <property type="entry name" value="INTER-ALPHA-TRYPSIN INHIBITOR HEAVY CHAIN FAMILY MEMBER"/>
    <property type="match status" value="1"/>
</dbReference>
<accession>A0AAX7TP64</accession>
<evidence type="ECO:0000313" key="11">
    <source>
        <dbReference type="Ensembl" id="ENSACLP00000058744.1"/>
    </source>
</evidence>
<dbReference type="GO" id="GO:0004867">
    <property type="term" value="F:serine-type endopeptidase inhibitor activity"/>
    <property type="evidence" value="ECO:0007669"/>
    <property type="project" value="UniProtKB-KW"/>
</dbReference>
<dbReference type="PANTHER" id="PTHR10338:SF14">
    <property type="entry name" value="INTER-ALPHA-TRYPSIN INHIBITOR HEAVY CHAIN H2"/>
    <property type="match status" value="1"/>
</dbReference>
<reference evidence="11" key="2">
    <citation type="submission" date="2025-08" db="UniProtKB">
        <authorList>
            <consortium name="Ensembl"/>
        </authorList>
    </citation>
    <scope>IDENTIFICATION</scope>
</reference>
<feature type="domain" description="VIT" evidence="10">
    <location>
        <begin position="59"/>
        <end position="188"/>
    </location>
</feature>
<evidence type="ECO:0000256" key="7">
    <source>
        <dbReference type="ARBA" id="ARBA00023180"/>
    </source>
</evidence>
<dbReference type="InterPro" id="IPR010600">
    <property type="entry name" value="ITI_HC_C"/>
</dbReference>
<keyword evidence="4" id="KW-0646">Protease inhibitor</keyword>
<organism evidence="11 12">
    <name type="scientific">Astatotilapia calliptera</name>
    <name type="common">Eastern happy</name>
    <name type="synonym">Chromis callipterus</name>
    <dbReference type="NCBI Taxonomy" id="8154"/>
    <lineage>
        <taxon>Eukaryota</taxon>
        <taxon>Metazoa</taxon>
        <taxon>Chordata</taxon>
        <taxon>Craniata</taxon>
        <taxon>Vertebrata</taxon>
        <taxon>Euteleostomi</taxon>
        <taxon>Actinopterygii</taxon>
        <taxon>Neopterygii</taxon>
        <taxon>Teleostei</taxon>
        <taxon>Neoteleostei</taxon>
        <taxon>Acanthomorphata</taxon>
        <taxon>Ovalentaria</taxon>
        <taxon>Cichlomorphae</taxon>
        <taxon>Cichliformes</taxon>
        <taxon>Cichlidae</taxon>
        <taxon>African cichlids</taxon>
        <taxon>Pseudocrenilabrinae</taxon>
        <taxon>Haplochromini</taxon>
        <taxon>Astatotilapia</taxon>
    </lineage>
</organism>
<dbReference type="PROSITE" id="PS50234">
    <property type="entry name" value="VWFA"/>
    <property type="match status" value="1"/>
</dbReference>
<evidence type="ECO:0000256" key="5">
    <source>
        <dbReference type="ARBA" id="ARBA00022729"/>
    </source>
</evidence>
<dbReference type="Proteomes" id="UP000265100">
    <property type="component" value="Chromosome 17"/>
</dbReference>
<dbReference type="GeneTree" id="ENSGT00940000157945"/>
<dbReference type="GeneID" id="113008855"/>
<keyword evidence="5 8" id="KW-0732">Signal</keyword>
<dbReference type="Pfam" id="PF08487">
    <property type="entry name" value="VIT"/>
    <property type="match status" value="1"/>
</dbReference>
<dbReference type="AlphaFoldDB" id="A0AAX7TP64"/>
<dbReference type="GO" id="GO:0030212">
    <property type="term" value="P:hyaluronan metabolic process"/>
    <property type="evidence" value="ECO:0007669"/>
    <property type="project" value="InterPro"/>
</dbReference>
<evidence type="ECO:0000256" key="4">
    <source>
        <dbReference type="ARBA" id="ARBA00022690"/>
    </source>
</evidence>
<dbReference type="GO" id="GO:0005576">
    <property type="term" value="C:extracellular region"/>
    <property type="evidence" value="ECO:0007669"/>
    <property type="project" value="UniProtKB-SubCell"/>
</dbReference>
<dbReference type="Ensembl" id="ENSACLT00000092627.1">
    <property type="protein sequence ID" value="ENSACLP00000058744.1"/>
    <property type="gene ID" value="ENSACLG00000014157.2"/>
</dbReference>
<evidence type="ECO:0000259" key="9">
    <source>
        <dbReference type="PROSITE" id="PS50234"/>
    </source>
</evidence>
<evidence type="ECO:0000256" key="3">
    <source>
        <dbReference type="ARBA" id="ARBA00022525"/>
    </source>
</evidence>
<evidence type="ECO:0000256" key="8">
    <source>
        <dbReference type="SAM" id="SignalP"/>
    </source>
</evidence>
<dbReference type="InterPro" id="IPR036465">
    <property type="entry name" value="vWFA_dom_sf"/>
</dbReference>
<evidence type="ECO:0000313" key="12">
    <source>
        <dbReference type="Proteomes" id="UP000265100"/>
    </source>
</evidence>
<feature type="chain" id="PRO_5044295579" description="Inter-alpha-trypsin inhibitor heavy chain 2" evidence="8">
    <location>
        <begin position="30"/>
        <end position="949"/>
    </location>
</feature>
<dbReference type="PROSITE" id="PS51468">
    <property type="entry name" value="VIT"/>
    <property type="match status" value="1"/>
</dbReference>
<dbReference type="FunFam" id="3.40.50.410:FF:000013">
    <property type="entry name" value="inter-alpha-trypsin inhibitor heavy chain H2"/>
    <property type="match status" value="1"/>
</dbReference>
<keyword evidence="7" id="KW-0325">Glycoprotein</keyword>
<dbReference type="RefSeq" id="XP_026002480.1">
    <property type="nucleotide sequence ID" value="XM_026146695.1"/>
</dbReference>
<dbReference type="InterPro" id="IPR013694">
    <property type="entry name" value="VIT"/>
</dbReference>
<evidence type="ECO:0000256" key="2">
    <source>
        <dbReference type="ARBA" id="ARBA00010158"/>
    </source>
</evidence>
<feature type="signal peptide" evidence="8">
    <location>
        <begin position="1"/>
        <end position="29"/>
    </location>
</feature>
<dbReference type="InterPro" id="IPR050934">
    <property type="entry name" value="ITIH"/>
</dbReference>
<name>A0AAX7TP64_ASTCA</name>
<dbReference type="Gene3D" id="3.40.50.410">
    <property type="entry name" value="von Willebrand factor, type A domain"/>
    <property type="match status" value="1"/>
</dbReference>
<feature type="domain" description="VWFA" evidence="9">
    <location>
        <begin position="313"/>
        <end position="496"/>
    </location>
</feature>
<dbReference type="InterPro" id="IPR002035">
    <property type="entry name" value="VWF_A"/>
</dbReference>
<evidence type="ECO:0000259" key="10">
    <source>
        <dbReference type="PROSITE" id="PS51468"/>
    </source>
</evidence>